<evidence type="ECO:0000313" key="1">
    <source>
        <dbReference type="EMBL" id="WUV46568.1"/>
    </source>
</evidence>
<gene>
    <name evidence="1" type="ORF">OG563_47350</name>
</gene>
<keyword evidence="2" id="KW-1185">Reference proteome</keyword>
<organism evidence="1 2">
    <name type="scientific">Nocardia vinacea</name>
    <dbReference type="NCBI Taxonomy" id="96468"/>
    <lineage>
        <taxon>Bacteria</taxon>
        <taxon>Bacillati</taxon>
        <taxon>Actinomycetota</taxon>
        <taxon>Actinomycetes</taxon>
        <taxon>Mycobacteriales</taxon>
        <taxon>Nocardiaceae</taxon>
        <taxon>Nocardia</taxon>
    </lineage>
</organism>
<proteinExistence type="predicted"/>
<dbReference type="Proteomes" id="UP001432062">
    <property type="component" value="Chromosome"/>
</dbReference>
<evidence type="ECO:0000313" key="2">
    <source>
        <dbReference type="Proteomes" id="UP001432062"/>
    </source>
</evidence>
<reference evidence="1" key="1">
    <citation type="submission" date="2022-10" db="EMBL/GenBank/DDBJ databases">
        <title>The complete genomes of actinobacterial strains from the NBC collection.</title>
        <authorList>
            <person name="Joergensen T.S."/>
            <person name="Alvarez Arevalo M."/>
            <person name="Sterndorff E.B."/>
            <person name="Faurdal D."/>
            <person name="Vuksanovic O."/>
            <person name="Mourched A.-S."/>
            <person name="Charusanti P."/>
            <person name="Shaw S."/>
            <person name="Blin K."/>
            <person name="Weber T."/>
        </authorList>
    </citation>
    <scope>NUCLEOTIDE SEQUENCE</scope>
    <source>
        <strain evidence="1">NBC_01482</strain>
    </source>
</reference>
<dbReference type="EMBL" id="CP109441">
    <property type="protein sequence ID" value="WUV46568.1"/>
    <property type="molecule type" value="Genomic_DNA"/>
</dbReference>
<protein>
    <submittedName>
        <fullName evidence="1">Uncharacterized protein</fullName>
    </submittedName>
</protein>
<dbReference type="RefSeq" id="WP_329410406.1">
    <property type="nucleotide sequence ID" value="NZ_CP109441.1"/>
</dbReference>
<sequence length="51" mass="5728">MRRQFSRSAVGQYFTAGLLILGVGATGSVNAYREYARYCHLNGEADRAEWD</sequence>
<accession>A0ABZ1YTS2</accession>
<name>A0ABZ1YTS2_9NOCA</name>